<keyword evidence="3" id="KW-1185">Reference proteome</keyword>
<evidence type="ECO:0000313" key="3">
    <source>
        <dbReference type="Proteomes" id="UP000243515"/>
    </source>
</evidence>
<name>A0A232LZ56_9EURO</name>
<accession>A0A232LZ56</accession>
<feature type="compositionally biased region" description="Polar residues" evidence="1">
    <location>
        <begin position="54"/>
        <end position="63"/>
    </location>
</feature>
<feature type="compositionally biased region" description="Low complexity" evidence="1">
    <location>
        <begin position="251"/>
        <end position="260"/>
    </location>
</feature>
<dbReference type="Pfam" id="PF09428">
    <property type="entry name" value="DUF2011"/>
    <property type="match status" value="1"/>
</dbReference>
<protein>
    <submittedName>
        <fullName evidence="2">Uncharacterized protein</fullName>
    </submittedName>
</protein>
<reference evidence="2 3" key="1">
    <citation type="journal article" date="2015" name="Environ. Microbiol.">
        <title>Metagenome sequence of Elaphomyces granulatus from sporocarp tissue reveals Ascomycota ectomycorrhizal fingerprints of genome expansion and a Proteobacteria-rich microbiome.</title>
        <authorList>
            <person name="Quandt C.A."/>
            <person name="Kohler A."/>
            <person name="Hesse C.N."/>
            <person name="Sharpton T.J."/>
            <person name="Martin F."/>
            <person name="Spatafora J.W."/>
        </authorList>
    </citation>
    <scope>NUCLEOTIDE SEQUENCE [LARGE SCALE GENOMIC DNA]</scope>
    <source>
        <strain evidence="2 3">OSC145934</strain>
    </source>
</reference>
<comment type="caution">
    <text evidence="2">The sequence shown here is derived from an EMBL/GenBank/DDBJ whole genome shotgun (WGS) entry which is preliminary data.</text>
</comment>
<feature type="region of interest" description="Disordered" evidence="1">
    <location>
        <begin position="251"/>
        <end position="304"/>
    </location>
</feature>
<sequence>MATSMFDLPDAKRVRRDELISPAPPSPPREVLSKNGYERLRQLLDYDPLAFSEPSGNVEQSSDADNEGARELEQGFDFRLFSVPMKSMVHDSNELDVETNERPGCKNNDAGKFNDGTRKLQIYSPSPGPVVPSEGRFVVPHRGWQHYVTTPSILSEGSVGINASLKRREYEDVAVTGEQILNWEKRGTWPGCHLPWRIIHLNKSHVKRQVSSLNLDFDKLHIDSAPANLAVKARKKAGKKRRVALRNQAAADNATKAKVAGVEKRKSKNREKNRERKIKRRQKKRGKKAAMPATATAGGIGGDGDIVMTVGSH</sequence>
<feature type="compositionally biased region" description="Basic residues" evidence="1">
    <location>
        <begin position="265"/>
        <end position="288"/>
    </location>
</feature>
<dbReference type="EMBL" id="NPHW01003571">
    <property type="protein sequence ID" value="OXV09386.1"/>
    <property type="molecule type" value="Genomic_DNA"/>
</dbReference>
<feature type="compositionally biased region" description="Basic and acidic residues" evidence="1">
    <location>
        <begin position="9"/>
        <end position="19"/>
    </location>
</feature>
<dbReference type="InterPro" id="IPR018555">
    <property type="entry name" value="C630.06c-like"/>
</dbReference>
<dbReference type="Proteomes" id="UP000243515">
    <property type="component" value="Unassembled WGS sequence"/>
</dbReference>
<feature type="region of interest" description="Disordered" evidence="1">
    <location>
        <begin position="1"/>
        <end position="35"/>
    </location>
</feature>
<dbReference type="OrthoDB" id="5425061at2759"/>
<organism evidence="2 3">
    <name type="scientific">Elaphomyces granulatus</name>
    <dbReference type="NCBI Taxonomy" id="519963"/>
    <lineage>
        <taxon>Eukaryota</taxon>
        <taxon>Fungi</taxon>
        <taxon>Dikarya</taxon>
        <taxon>Ascomycota</taxon>
        <taxon>Pezizomycotina</taxon>
        <taxon>Eurotiomycetes</taxon>
        <taxon>Eurotiomycetidae</taxon>
        <taxon>Eurotiales</taxon>
        <taxon>Elaphomycetaceae</taxon>
        <taxon>Elaphomyces</taxon>
    </lineage>
</organism>
<feature type="compositionally biased region" description="Basic and acidic residues" evidence="1">
    <location>
        <begin position="94"/>
        <end position="104"/>
    </location>
</feature>
<evidence type="ECO:0000256" key="1">
    <source>
        <dbReference type="SAM" id="MobiDB-lite"/>
    </source>
</evidence>
<evidence type="ECO:0000313" key="2">
    <source>
        <dbReference type="EMBL" id="OXV09386.1"/>
    </source>
</evidence>
<feature type="region of interest" description="Disordered" evidence="1">
    <location>
        <begin position="48"/>
        <end position="68"/>
    </location>
</feature>
<dbReference type="AlphaFoldDB" id="A0A232LZ56"/>
<feature type="region of interest" description="Disordered" evidence="1">
    <location>
        <begin position="94"/>
        <end position="117"/>
    </location>
</feature>
<gene>
    <name evidence="2" type="ORF">Egran_02858</name>
</gene>
<proteinExistence type="predicted"/>